<comment type="caution">
    <text evidence="10">The sequence shown here is derived from an EMBL/GenBank/DDBJ whole genome shotgun (WGS) entry which is preliminary data.</text>
</comment>
<dbReference type="Gene3D" id="3.40.390.10">
    <property type="entry name" value="Collagenase (Catalytic Domain)"/>
    <property type="match status" value="1"/>
</dbReference>
<evidence type="ECO:0000256" key="2">
    <source>
        <dbReference type="ARBA" id="ARBA00007357"/>
    </source>
</evidence>
<dbReference type="Gene3D" id="1.10.1380.10">
    <property type="entry name" value="Neutral endopeptidase , domain2"/>
    <property type="match status" value="1"/>
</dbReference>
<evidence type="ECO:0000256" key="5">
    <source>
        <dbReference type="ARBA" id="ARBA00022801"/>
    </source>
</evidence>
<dbReference type="GO" id="GO:0046872">
    <property type="term" value="F:metal ion binding"/>
    <property type="evidence" value="ECO:0007669"/>
    <property type="project" value="UniProtKB-KW"/>
</dbReference>
<dbReference type="SUPFAM" id="SSF55486">
    <property type="entry name" value="Metalloproteases ('zincins'), catalytic domain"/>
    <property type="match status" value="1"/>
</dbReference>
<dbReference type="InterPro" id="IPR024079">
    <property type="entry name" value="MetalloPept_cat_dom_sf"/>
</dbReference>
<feature type="domain" description="Peptidase M13 N-terminal" evidence="9">
    <location>
        <begin position="17"/>
        <end position="400"/>
    </location>
</feature>
<dbReference type="STRING" id="223184.AS25_02115"/>
<accession>A0A0B0DGN2</accession>
<dbReference type="InterPro" id="IPR042089">
    <property type="entry name" value="Peptidase_M13_dom_2"/>
</dbReference>
<comment type="cofactor">
    <cofactor evidence="1">
        <name>Zn(2+)</name>
        <dbReference type="ChEBI" id="CHEBI:29105"/>
    </cofactor>
</comment>
<keyword evidence="6" id="KW-0862">Zinc</keyword>
<evidence type="ECO:0000313" key="11">
    <source>
        <dbReference type="Proteomes" id="UP000030664"/>
    </source>
</evidence>
<evidence type="ECO:0000259" key="9">
    <source>
        <dbReference type="Pfam" id="PF05649"/>
    </source>
</evidence>
<name>A0A0B0DGN2_9MICC</name>
<proteinExistence type="inferred from homology"/>
<dbReference type="GO" id="GO:0004222">
    <property type="term" value="F:metalloendopeptidase activity"/>
    <property type="evidence" value="ECO:0007669"/>
    <property type="project" value="InterPro"/>
</dbReference>
<evidence type="ECO:0000259" key="8">
    <source>
        <dbReference type="Pfam" id="PF01431"/>
    </source>
</evidence>
<keyword evidence="5" id="KW-0378">Hydrolase</keyword>
<keyword evidence="3" id="KW-0645">Protease</keyword>
<evidence type="ECO:0000256" key="3">
    <source>
        <dbReference type="ARBA" id="ARBA00022670"/>
    </source>
</evidence>
<feature type="domain" description="Peptidase M13 C-terminal" evidence="8">
    <location>
        <begin position="452"/>
        <end position="661"/>
    </location>
</feature>
<gene>
    <name evidence="10" type="ORF">AS25_02115</name>
</gene>
<dbReference type="PANTHER" id="PTHR11733:SF167">
    <property type="entry name" value="FI17812P1-RELATED"/>
    <property type="match status" value="1"/>
</dbReference>
<dbReference type="Pfam" id="PF05649">
    <property type="entry name" value="Peptidase_M13_N"/>
    <property type="match status" value="1"/>
</dbReference>
<dbReference type="GO" id="GO:0016485">
    <property type="term" value="P:protein processing"/>
    <property type="evidence" value="ECO:0007669"/>
    <property type="project" value="TreeGrafter"/>
</dbReference>
<organism evidence="10 11">
    <name type="scientific">Kocuria marina</name>
    <dbReference type="NCBI Taxonomy" id="223184"/>
    <lineage>
        <taxon>Bacteria</taxon>
        <taxon>Bacillati</taxon>
        <taxon>Actinomycetota</taxon>
        <taxon>Actinomycetes</taxon>
        <taxon>Micrococcales</taxon>
        <taxon>Micrococcaceae</taxon>
        <taxon>Kocuria</taxon>
    </lineage>
</organism>
<dbReference type="GO" id="GO:0005886">
    <property type="term" value="C:plasma membrane"/>
    <property type="evidence" value="ECO:0007669"/>
    <property type="project" value="TreeGrafter"/>
</dbReference>
<dbReference type="eggNOG" id="COG3590">
    <property type="taxonomic scope" value="Bacteria"/>
</dbReference>
<dbReference type="InterPro" id="IPR000718">
    <property type="entry name" value="Peptidase_M13"/>
</dbReference>
<dbReference type="InterPro" id="IPR008753">
    <property type="entry name" value="Peptidase_M13_N"/>
</dbReference>
<dbReference type="CDD" id="cd08662">
    <property type="entry name" value="M13"/>
    <property type="match status" value="1"/>
</dbReference>
<dbReference type="EMBL" id="JROM01000011">
    <property type="protein sequence ID" value="KHE75317.1"/>
    <property type="molecule type" value="Genomic_DNA"/>
</dbReference>
<sequence length="665" mass="74149">MTSSVFDLDAFDRSVRPQDDLFRHVNGSWLEEARIPDDKASTGAFIELRDQAEQAVREIITGASADGDAAASDPAEQSAETKIALLYASFMDTDRIEELGTEPLREDLEAVAAIDSTRALSRWFGTAMRRGIGAALDIDLDSDPGDPQRNLVFVGQSGLGLPDEEYYREDQYTEIREKYVAHVQRMLELAGFEDAAAQAQAVMDLETRIAAQHWDKVTVRDLTKMYNPMDFAELTGQVSRLDWDAVLEGVGLTPEHLSTVINAQPSFFTGLDELLTDDLLDAWKSWARWHVVSARAAYLPQAFVDQNFSFYGTVLSGTPQLRERWKRGVGLVNGALGEAVGELYVAENFPPSAKARMDELVANLLEAYRDSIEHLDWMTEDTRAEALKKLSGFTPKIGYPEKWKDYSGLLVRGDDLVGNVVRTAQFGVAELARKAGKPVEKHEWLMTPQTVNAYYHPLRNEIVFPAAILQPPFFNEDADDAVNYGAIGSVIGHEIGHGFDDKGSTCDGEGKLRNWWTDEDRTAFEQRTARLVGQYAALSPAQFADDDAAPHVNGELTLGENIGDLGGLSIAYKAWRTAQEKKDQPDAESIDGYTPAQRLFVSWAYVWQEKSRDEALKTRIATDPHSPAEFRAAQTPRNVDAFYEAFDVQDSDGMWLPEEERVAIW</sequence>
<evidence type="ECO:0000313" key="10">
    <source>
        <dbReference type="EMBL" id="KHE75317.1"/>
    </source>
</evidence>
<dbReference type="Proteomes" id="UP000030664">
    <property type="component" value="Unassembled WGS sequence"/>
</dbReference>
<comment type="similarity">
    <text evidence="2">Belongs to the peptidase M13 family.</text>
</comment>
<evidence type="ECO:0000256" key="7">
    <source>
        <dbReference type="ARBA" id="ARBA00023049"/>
    </source>
</evidence>
<dbReference type="AlphaFoldDB" id="A0A0B0DGN2"/>
<dbReference type="PANTHER" id="PTHR11733">
    <property type="entry name" value="ZINC METALLOPROTEASE FAMILY M13 NEPRILYSIN-RELATED"/>
    <property type="match status" value="1"/>
</dbReference>
<protein>
    <submittedName>
        <fullName evidence="10">Peptidase M13</fullName>
    </submittedName>
</protein>
<dbReference type="PROSITE" id="PS51885">
    <property type="entry name" value="NEPRILYSIN"/>
    <property type="match status" value="1"/>
</dbReference>
<dbReference type="RefSeq" id="WP_035960983.1">
    <property type="nucleotide sequence ID" value="NZ_JROM01000011.1"/>
</dbReference>
<dbReference type="PRINTS" id="PR00786">
    <property type="entry name" value="NEPRILYSIN"/>
</dbReference>
<dbReference type="InterPro" id="IPR018497">
    <property type="entry name" value="Peptidase_M13_C"/>
</dbReference>
<evidence type="ECO:0000256" key="6">
    <source>
        <dbReference type="ARBA" id="ARBA00022833"/>
    </source>
</evidence>
<keyword evidence="4" id="KW-0479">Metal-binding</keyword>
<keyword evidence="7" id="KW-0482">Metalloprotease</keyword>
<reference evidence="10 11" key="1">
    <citation type="submission" date="2014-09" db="EMBL/GenBank/DDBJ databases">
        <title>High-quality draft genome sequence of Kocuria marina SO9-6, an actinobacterium isolated from a copper mine.</title>
        <authorList>
            <person name="Castro D.B."/>
            <person name="Pereira L.B."/>
            <person name="Silva M.V."/>
            <person name="Silva B.P."/>
            <person name="Zanardi B.R."/>
            <person name="Carlos C."/>
            <person name="Belgini D.R."/>
            <person name="Limache E.G."/>
            <person name="Lacerda G.V."/>
            <person name="Nery M.B."/>
            <person name="Gomes M.B."/>
            <person name="Souza S."/>
            <person name="Silva T.M."/>
            <person name="Rodrigues V.D."/>
            <person name="Paulino L.C."/>
            <person name="Vicentini R."/>
            <person name="Ferraz L.F."/>
            <person name="Ottoboni L.M."/>
        </authorList>
    </citation>
    <scope>NUCLEOTIDE SEQUENCE [LARGE SCALE GENOMIC DNA]</scope>
    <source>
        <strain evidence="10 11">SO9-6</strain>
    </source>
</reference>
<evidence type="ECO:0000256" key="4">
    <source>
        <dbReference type="ARBA" id="ARBA00022723"/>
    </source>
</evidence>
<evidence type="ECO:0000256" key="1">
    <source>
        <dbReference type="ARBA" id="ARBA00001947"/>
    </source>
</evidence>
<dbReference type="Pfam" id="PF01431">
    <property type="entry name" value="Peptidase_M13"/>
    <property type="match status" value="1"/>
</dbReference>